<reference evidence="2 3" key="1">
    <citation type="journal article" date="1998" name="J. Bacteriol.">
        <title>Cloning and physical mapping of the EcoRI fragments of the giant linear plasmid SCP1.</title>
        <authorList>
            <person name="Redenbach M."/>
            <person name="Ikeda K."/>
            <person name="Yamasaki M."/>
            <person name="Kinashi H."/>
        </authorList>
    </citation>
    <scope>NUCLEOTIDE SEQUENCE [LARGE SCALE GENOMIC DNA]</scope>
    <source>
        <strain evidence="3">ATCC BAA-471 / A3(2) / M145</strain>
    </source>
</reference>
<protein>
    <submittedName>
        <fullName evidence="2">Membrane protein</fullName>
    </submittedName>
</protein>
<feature type="region of interest" description="Disordered" evidence="1">
    <location>
        <begin position="1"/>
        <end position="38"/>
    </location>
</feature>
<gene>
    <name evidence="2" type="ordered locus">SCP1.210c</name>
</gene>
<evidence type="ECO:0000313" key="2">
    <source>
        <dbReference type="EMBL" id="CAC36731.1"/>
    </source>
</evidence>
<dbReference type="PATRIC" id="fig|100226.15.peg.8148"/>
<dbReference type="InParanoid" id="Q9ACU3"/>
<dbReference type="Proteomes" id="UP000001973">
    <property type="component" value="Plasmid SCP1"/>
</dbReference>
<dbReference type="KEGG" id="sco:SCP1.210c"/>
<reference evidence="3" key="2">
    <citation type="journal article" date="2002" name="Nature">
        <title>Complete genome sequence of the model actinomycete Streptomyces coelicolor A3(2).</title>
        <authorList>
            <person name="Bentley S.D."/>
            <person name="Chater K.F."/>
            <person name="Cerdeno-Tarraga A.M."/>
            <person name="Challis G.L."/>
            <person name="Thomson N.R."/>
            <person name="James K.D."/>
            <person name="Harris D.E."/>
            <person name="Quail M.A."/>
            <person name="Kieser H."/>
            <person name="Harper D."/>
            <person name="Bateman A."/>
            <person name="Brown S."/>
            <person name="Chandra G."/>
            <person name="Chen C.W."/>
            <person name="Collins M."/>
            <person name="Cronin A."/>
            <person name="Fraser A."/>
            <person name="Goble A."/>
            <person name="Hidalgo J."/>
            <person name="Hornsby T."/>
            <person name="Howarth S."/>
            <person name="Huang C.H."/>
            <person name="Kieser T."/>
            <person name="Larke L."/>
            <person name="Murphy L."/>
            <person name="Oliver K."/>
            <person name="O'Neil S."/>
            <person name="Rabbinowitsch E."/>
            <person name="Rajandream M.A."/>
            <person name="Rutherford K."/>
            <person name="Rutter S."/>
            <person name="Seeger K."/>
            <person name="Saunders D."/>
            <person name="Sharp S."/>
            <person name="Squares R."/>
            <person name="Squares S."/>
            <person name="Taylor K."/>
            <person name="Warren T."/>
            <person name="Wietzorrek A."/>
            <person name="Woodward J."/>
            <person name="Barrell B.G."/>
            <person name="Parkhill J."/>
            <person name="Hopwood D.A."/>
        </authorList>
    </citation>
    <scope>NUCLEOTIDE SEQUENCE [LARGE SCALE GENOMIC DNA]</scope>
    <source>
        <strain evidence="3">ATCC BAA-471 / A3(2) / M145</strain>
    </source>
</reference>
<dbReference type="HOGENOM" id="CLU_2182394_0_0_11"/>
<dbReference type="AlphaFoldDB" id="Q9ACU3"/>
<organism evidence="2 3">
    <name type="scientific">Streptomyces coelicolor (strain ATCC BAA-471 / A3(2) / M145)</name>
    <dbReference type="NCBI Taxonomy" id="100226"/>
    <lineage>
        <taxon>Bacteria</taxon>
        <taxon>Bacillati</taxon>
        <taxon>Actinomycetota</taxon>
        <taxon>Actinomycetes</taxon>
        <taxon>Kitasatosporales</taxon>
        <taxon>Streptomycetaceae</taxon>
        <taxon>Streptomyces</taxon>
        <taxon>Streptomyces albidoflavus group</taxon>
    </lineage>
</organism>
<dbReference type="EMBL" id="AL589148">
    <property type="protein sequence ID" value="CAC36731.1"/>
    <property type="molecule type" value="Genomic_DNA"/>
</dbReference>
<evidence type="ECO:0000256" key="1">
    <source>
        <dbReference type="SAM" id="MobiDB-lite"/>
    </source>
</evidence>
<proteinExistence type="predicted"/>
<reference evidence="2 3" key="3">
    <citation type="journal article" date="2008" name="Proc. Natl. Acad. Sci. U.S.A.">
        <title>2-Alkyl-4-hydroxymethylfuran-3-carboxylic acids, antibiotic production inducers discovered by Streptomyces coelicolor genome mining.</title>
        <authorList>
            <person name="Corre C."/>
            <person name="Song L."/>
            <person name="O'Rourke S."/>
            <person name="Chater K.F."/>
            <person name="Challis G.L."/>
        </authorList>
    </citation>
    <scope>NUCLEOTIDE SEQUENCE [LARGE SCALE GENOMIC DNA]</scope>
    <source>
        <strain evidence="3">ATCC BAA-471 / A3(2) / M145</strain>
    </source>
</reference>
<accession>Q9ACU3</accession>
<geneLocation type="plasmid" evidence="3">
    <name>SCP1</name>
</geneLocation>
<reference evidence="2 3" key="4">
    <citation type="journal article" date="2009" name="Mol. Microbiol.">
        <title>Extracellular signalling, translational control, two repressors and an activator all contribute to the regulation of methylenomycin production in Streptomyces coelicolor.</title>
        <authorList>
            <person name="O'Rourke S."/>
            <person name="Wietzorrek A."/>
            <person name="Fowler K."/>
            <person name="Corre C."/>
            <person name="Challis G.L."/>
            <person name="Chater K.F."/>
        </authorList>
    </citation>
    <scope>NUCLEOTIDE SEQUENCE [LARGE SCALE GENOMIC DNA]</scope>
    <source>
        <strain evidence="3">ATCC BAA-471 / A3(2) / M145</strain>
    </source>
</reference>
<name>Q9ACU3_STRCO</name>
<evidence type="ECO:0000313" key="3">
    <source>
        <dbReference type="Proteomes" id="UP000001973"/>
    </source>
</evidence>
<sequence>MRGGGPAPRPEVPVTVSPYHPRVVPPSGPDRPTARPAGPAQVCGIVVFPVVGAALCVHGMPVSDVLGLLAGCGVIGAVTTAVAGGGRALLSAVAGAAVRAAAGTEHGAR</sequence>
<keyword evidence="3" id="KW-1185">Reference proteome</keyword>